<evidence type="ECO:0000313" key="5">
    <source>
        <dbReference type="Proteomes" id="UP001597393"/>
    </source>
</evidence>
<keyword evidence="5" id="KW-1185">Reference proteome</keyword>
<keyword evidence="1 4" id="KW-0489">Methyltransferase</keyword>
<evidence type="ECO:0000256" key="2">
    <source>
        <dbReference type="ARBA" id="ARBA00022691"/>
    </source>
</evidence>
<proteinExistence type="predicted"/>
<dbReference type="SUPFAM" id="SSF53335">
    <property type="entry name" value="S-adenosyl-L-methionine-dependent methyltransferases"/>
    <property type="match status" value="1"/>
</dbReference>
<dbReference type="EMBL" id="JBHUMA010000004">
    <property type="protein sequence ID" value="MFD2597694.1"/>
    <property type="molecule type" value="Genomic_DNA"/>
</dbReference>
<name>A0ABW5NEU9_9SPHI</name>
<dbReference type="Pfam" id="PF05175">
    <property type="entry name" value="MTS"/>
    <property type="match status" value="1"/>
</dbReference>
<evidence type="ECO:0000259" key="3">
    <source>
        <dbReference type="Pfam" id="PF05175"/>
    </source>
</evidence>
<dbReference type="Proteomes" id="UP001597393">
    <property type="component" value="Unassembled WGS sequence"/>
</dbReference>
<comment type="caution">
    <text evidence="4">The sequence shown here is derived from an EMBL/GenBank/DDBJ whole genome shotgun (WGS) entry which is preliminary data.</text>
</comment>
<dbReference type="InterPro" id="IPR029063">
    <property type="entry name" value="SAM-dependent_MTases_sf"/>
</dbReference>
<accession>A0ABW5NEU9</accession>
<feature type="domain" description="Methyltransferase small" evidence="3">
    <location>
        <begin position="8"/>
        <end position="114"/>
    </location>
</feature>
<dbReference type="EC" id="2.1.1.223" evidence="4"/>
<evidence type="ECO:0000256" key="1">
    <source>
        <dbReference type="ARBA" id="ARBA00022603"/>
    </source>
</evidence>
<dbReference type="InterPro" id="IPR050210">
    <property type="entry name" value="tRNA_Adenine-N(6)_MTase"/>
</dbReference>
<keyword evidence="2" id="KW-0949">S-adenosyl-L-methionine</keyword>
<dbReference type="InterPro" id="IPR002052">
    <property type="entry name" value="DNA_methylase_N6_adenine_CS"/>
</dbReference>
<protein>
    <submittedName>
        <fullName evidence="4">tRNA1(Val) (Adenine(37)-N6)-methyltransferase</fullName>
        <ecNumber evidence="4">2.1.1.223</ecNumber>
    </submittedName>
</protein>
<dbReference type="CDD" id="cd02440">
    <property type="entry name" value="AdoMet_MTases"/>
    <property type="match status" value="1"/>
</dbReference>
<sequence length="217" mass="24446">MRINTDGVLLAVMANAARDDGILDVGTGTGVIALMLAQRFPKAQVFGVEIDESSADTARKNAEASPFSDRVEMHHTAFQRFKPKKPLDLIVSNPPFYVDALHNPDARKQQARHADRIFFDELLHYADQNLTKSGAIELILPPSLAEEVEQRASLLGFQLMRKISIHSFEDSPCIRSVVRFSKVVTEKAKLFDFIIYQSKGVYSEAYRKLLQPFFLAY</sequence>
<dbReference type="Gene3D" id="3.40.50.150">
    <property type="entry name" value="Vaccinia Virus protein VP39"/>
    <property type="match status" value="1"/>
</dbReference>
<dbReference type="InterPro" id="IPR007848">
    <property type="entry name" value="Small_mtfrase_dom"/>
</dbReference>
<keyword evidence="4" id="KW-0808">Transferase</keyword>
<gene>
    <name evidence="4" type="ORF">ACFSQ3_01930</name>
</gene>
<dbReference type="GO" id="GO:0008168">
    <property type="term" value="F:methyltransferase activity"/>
    <property type="evidence" value="ECO:0007669"/>
    <property type="project" value="UniProtKB-KW"/>
</dbReference>
<evidence type="ECO:0000313" key="4">
    <source>
        <dbReference type="EMBL" id="MFD2597694.1"/>
    </source>
</evidence>
<dbReference type="PANTHER" id="PTHR47739">
    <property type="entry name" value="TRNA1(VAL) (ADENINE(37)-N6)-METHYLTRANSFERASE"/>
    <property type="match status" value="1"/>
</dbReference>
<dbReference type="GO" id="GO:0032259">
    <property type="term" value="P:methylation"/>
    <property type="evidence" value="ECO:0007669"/>
    <property type="project" value="UniProtKB-KW"/>
</dbReference>
<dbReference type="PANTHER" id="PTHR47739:SF1">
    <property type="entry name" value="TRNA1(VAL) (ADENINE(37)-N6)-METHYLTRANSFERASE"/>
    <property type="match status" value="1"/>
</dbReference>
<organism evidence="4 5">
    <name type="scientific">Sphingobacterium corticis</name>
    <dbReference type="NCBI Taxonomy" id="1812823"/>
    <lineage>
        <taxon>Bacteria</taxon>
        <taxon>Pseudomonadati</taxon>
        <taxon>Bacteroidota</taxon>
        <taxon>Sphingobacteriia</taxon>
        <taxon>Sphingobacteriales</taxon>
        <taxon>Sphingobacteriaceae</taxon>
        <taxon>Sphingobacterium</taxon>
    </lineage>
</organism>
<reference evidence="5" key="1">
    <citation type="journal article" date="2019" name="Int. J. Syst. Evol. Microbiol.">
        <title>The Global Catalogue of Microorganisms (GCM) 10K type strain sequencing project: providing services to taxonomists for standard genome sequencing and annotation.</title>
        <authorList>
            <consortium name="The Broad Institute Genomics Platform"/>
            <consortium name="The Broad Institute Genome Sequencing Center for Infectious Disease"/>
            <person name="Wu L."/>
            <person name="Ma J."/>
        </authorList>
    </citation>
    <scope>NUCLEOTIDE SEQUENCE [LARGE SCALE GENOMIC DNA]</scope>
    <source>
        <strain evidence="5">KCTC 42248</strain>
    </source>
</reference>
<dbReference type="RefSeq" id="WP_380867013.1">
    <property type="nucleotide sequence ID" value="NZ_JBHUMA010000004.1"/>
</dbReference>
<dbReference type="PROSITE" id="PS00092">
    <property type="entry name" value="N6_MTASE"/>
    <property type="match status" value="1"/>
</dbReference>